<accession>A0A7X4RX41</accession>
<dbReference type="AlphaFoldDB" id="A0A7X4RX41"/>
<keyword evidence="4" id="KW-0804">Transcription</keyword>
<evidence type="ECO:0000313" key="6">
    <source>
        <dbReference type="EMBL" id="MZI96082.1"/>
    </source>
</evidence>
<feature type="domain" description="HTH lysR-type" evidence="5">
    <location>
        <begin position="7"/>
        <end position="64"/>
    </location>
</feature>
<comment type="similarity">
    <text evidence="1">Belongs to the LysR transcriptional regulatory family.</text>
</comment>
<dbReference type="InterPro" id="IPR058163">
    <property type="entry name" value="LysR-type_TF_proteobact-type"/>
</dbReference>
<dbReference type="InterPro" id="IPR005119">
    <property type="entry name" value="LysR_subst-bd"/>
</dbReference>
<dbReference type="InterPro" id="IPR036390">
    <property type="entry name" value="WH_DNA-bd_sf"/>
</dbReference>
<dbReference type="PANTHER" id="PTHR30537:SF5">
    <property type="entry name" value="HTH-TYPE TRANSCRIPTIONAL ACTIVATOR TTDR-RELATED"/>
    <property type="match status" value="1"/>
</dbReference>
<dbReference type="FunFam" id="1.10.10.10:FF:000001">
    <property type="entry name" value="LysR family transcriptional regulator"/>
    <property type="match status" value="1"/>
</dbReference>
<dbReference type="GO" id="GO:0006351">
    <property type="term" value="P:DNA-templated transcription"/>
    <property type="evidence" value="ECO:0007669"/>
    <property type="project" value="TreeGrafter"/>
</dbReference>
<organism evidence="6 7">
    <name type="scientific">Vibrio eleionomae</name>
    <dbReference type="NCBI Taxonomy" id="2653505"/>
    <lineage>
        <taxon>Bacteria</taxon>
        <taxon>Pseudomonadati</taxon>
        <taxon>Pseudomonadota</taxon>
        <taxon>Gammaproteobacteria</taxon>
        <taxon>Vibrionales</taxon>
        <taxon>Vibrionaceae</taxon>
        <taxon>Vibrio</taxon>
    </lineage>
</organism>
<reference evidence="6 7" key="1">
    <citation type="submission" date="2019-10" db="EMBL/GenBank/DDBJ databases">
        <title>Vibrio sp. nov. isolated from a shrimp pond.</title>
        <authorList>
            <person name="Gomez-Gil B."/>
            <person name="Enciso-Ibarra J."/>
            <person name="Enciso-Ibarra K."/>
            <person name="Bolan-Mejia C."/>
        </authorList>
    </citation>
    <scope>NUCLEOTIDE SEQUENCE [LARGE SCALE GENOMIC DNA]</scope>
    <source>
        <strain evidence="6 7">CAIM 722</strain>
    </source>
</reference>
<dbReference type="InterPro" id="IPR036388">
    <property type="entry name" value="WH-like_DNA-bd_sf"/>
</dbReference>
<dbReference type="CDD" id="cd08422">
    <property type="entry name" value="PBP2_CrgA_like"/>
    <property type="match status" value="1"/>
</dbReference>
<dbReference type="PROSITE" id="PS50931">
    <property type="entry name" value="HTH_LYSR"/>
    <property type="match status" value="1"/>
</dbReference>
<proteinExistence type="inferred from homology"/>
<dbReference type="Pfam" id="PF00126">
    <property type="entry name" value="HTH_1"/>
    <property type="match status" value="1"/>
</dbReference>
<dbReference type="SUPFAM" id="SSF46785">
    <property type="entry name" value="Winged helix' DNA-binding domain"/>
    <property type="match status" value="1"/>
</dbReference>
<dbReference type="Pfam" id="PF03466">
    <property type="entry name" value="LysR_substrate"/>
    <property type="match status" value="1"/>
</dbReference>
<evidence type="ECO:0000256" key="1">
    <source>
        <dbReference type="ARBA" id="ARBA00009437"/>
    </source>
</evidence>
<dbReference type="RefSeq" id="WP_161158575.1">
    <property type="nucleotide sequence ID" value="NZ_WEKT01000095.1"/>
</dbReference>
<dbReference type="Gene3D" id="1.10.10.10">
    <property type="entry name" value="Winged helix-like DNA-binding domain superfamily/Winged helix DNA-binding domain"/>
    <property type="match status" value="1"/>
</dbReference>
<comment type="caution">
    <text evidence="6">The sequence shown here is derived from an EMBL/GenBank/DDBJ whole genome shotgun (WGS) entry which is preliminary data.</text>
</comment>
<evidence type="ECO:0000256" key="2">
    <source>
        <dbReference type="ARBA" id="ARBA00023015"/>
    </source>
</evidence>
<dbReference type="Proteomes" id="UP000462621">
    <property type="component" value="Unassembled WGS sequence"/>
</dbReference>
<keyword evidence="3" id="KW-0238">DNA-binding</keyword>
<gene>
    <name evidence="6" type="ORF">F9817_23135</name>
</gene>
<dbReference type="GO" id="GO:0043565">
    <property type="term" value="F:sequence-specific DNA binding"/>
    <property type="evidence" value="ECO:0007669"/>
    <property type="project" value="TreeGrafter"/>
</dbReference>
<name>A0A7X4RX41_9VIBR</name>
<keyword evidence="7" id="KW-1185">Reference proteome</keyword>
<protein>
    <submittedName>
        <fullName evidence="6">LysR family transcriptional regulator</fullName>
    </submittedName>
</protein>
<evidence type="ECO:0000259" key="5">
    <source>
        <dbReference type="PROSITE" id="PS50931"/>
    </source>
</evidence>
<evidence type="ECO:0000256" key="3">
    <source>
        <dbReference type="ARBA" id="ARBA00023125"/>
    </source>
</evidence>
<dbReference type="GO" id="GO:0003700">
    <property type="term" value="F:DNA-binding transcription factor activity"/>
    <property type="evidence" value="ECO:0007669"/>
    <property type="project" value="InterPro"/>
</dbReference>
<dbReference type="SUPFAM" id="SSF53850">
    <property type="entry name" value="Periplasmic binding protein-like II"/>
    <property type="match status" value="1"/>
</dbReference>
<dbReference type="InterPro" id="IPR000847">
    <property type="entry name" value="LysR_HTH_N"/>
</dbReference>
<evidence type="ECO:0000256" key="4">
    <source>
        <dbReference type="ARBA" id="ARBA00023163"/>
    </source>
</evidence>
<keyword evidence="2" id="KW-0805">Transcription regulation</keyword>
<dbReference type="Gene3D" id="3.40.190.290">
    <property type="match status" value="1"/>
</dbReference>
<sequence>MQNISAVNVRSLQFFIGVFDSQSFSIVARREGVSASMVSRIIKQLEDSLGQQLFYRNTRAVMPTEAGRLFVDYARNVLEQLGEAQKELLERQEEPTGLVRINAPVYFGQKHIAPWLSGLTDRYPQLTIELLQTDDFIDPHKDAADVLFRIGTLTDSSFHARVFGTQHYYLAAAPSYIEKHGIPTDPKELNKHKSLVYKGSSGQNRWLFRQHGQEWQQYEVTPLLASNNAETLVSCALQGMGVVLFPDWLISEYLQTGQLVRLLSDYHTAVHTEPQHIAAIYPYARHPSLNVRAVIDYFVEVYGEPLYWLVK</sequence>
<dbReference type="PANTHER" id="PTHR30537">
    <property type="entry name" value="HTH-TYPE TRANSCRIPTIONAL REGULATOR"/>
    <property type="match status" value="1"/>
</dbReference>
<dbReference type="EMBL" id="WEKT01000095">
    <property type="protein sequence ID" value="MZI96082.1"/>
    <property type="molecule type" value="Genomic_DNA"/>
</dbReference>
<evidence type="ECO:0000313" key="7">
    <source>
        <dbReference type="Proteomes" id="UP000462621"/>
    </source>
</evidence>